<evidence type="ECO:0000256" key="1">
    <source>
        <dbReference type="ARBA" id="ARBA00023015"/>
    </source>
</evidence>
<dbReference type="NCBIfam" id="TIGR02937">
    <property type="entry name" value="sigma70-ECF"/>
    <property type="match status" value="1"/>
</dbReference>
<evidence type="ECO:0000259" key="5">
    <source>
        <dbReference type="Pfam" id="PF04542"/>
    </source>
</evidence>
<dbReference type="OrthoDB" id="258490at2"/>
<dbReference type="Proteomes" id="UP000214646">
    <property type="component" value="Unassembled WGS sequence"/>
</dbReference>
<dbReference type="PANTHER" id="PTHR43133:SF8">
    <property type="entry name" value="RNA POLYMERASE SIGMA FACTOR HI_1459-RELATED"/>
    <property type="match status" value="1"/>
</dbReference>
<dbReference type="RefSeq" id="WP_088257087.1">
    <property type="nucleotide sequence ID" value="NZ_NIDE01000011.1"/>
</dbReference>
<comment type="caution">
    <text evidence="6">The sequence shown here is derived from an EMBL/GenBank/DDBJ whole genome shotgun (WGS) entry which is preliminary data.</text>
</comment>
<proteinExistence type="predicted"/>
<dbReference type="InterPro" id="IPR053721">
    <property type="entry name" value="Fimbrial_Adhesin_Reg"/>
</dbReference>
<reference evidence="7" key="1">
    <citation type="submission" date="2017-06" db="EMBL/GenBank/DDBJ databases">
        <title>Genome analysis of Fimbriiglobus ruber SP5, the first member of the order Planctomycetales with confirmed chitinolytic capability.</title>
        <authorList>
            <person name="Ravin N.V."/>
            <person name="Rakitin A.L."/>
            <person name="Ivanova A.A."/>
            <person name="Beletsky A.V."/>
            <person name="Kulichevskaya I.S."/>
            <person name="Mardanov A.V."/>
            <person name="Dedysh S.N."/>
        </authorList>
    </citation>
    <scope>NUCLEOTIDE SEQUENCE [LARGE SCALE GENOMIC DNA]</scope>
    <source>
        <strain evidence="7">SP5</strain>
    </source>
</reference>
<accession>A0A225DKK9</accession>
<keyword evidence="3" id="KW-0238">DNA-binding</keyword>
<keyword evidence="7" id="KW-1185">Reference proteome</keyword>
<dbReference type="EMBL" id="NIDE01000011">
    <property type="protein sequence ID" value="OWK39118.1"/>
    <property type="molecule type" value="Genomic_DNA"/>
</dbReference>
<dbReference type="AlphaFoldDB" id="A0A225DKK9"/>
<evidence type="ECO:0000313" key="7">
    <source>
        <dbReference type="Proteomes" id="UP000214646"/>
    </source>
</evidence>
<sequence>MDETRLTLLERARGGDESAWRKVVALYQPFVHGWLRGRGVQAQDAEDLTQDVMAVLVRKLPEFEHAGRQGSFRAWLRTVAGNRAKKFHQAGRCRLDVANGGSLSLEYLTRLEDSQSDVSLTWDAEHDRHVFHKLLELVEEEFEPRTVTIFRRLVIDEAKPADVVRETGMSVAAVYAAKSRVLARLRHEAAGFLE</sequence>
<dbReference type="GO" id="GO:0006352">
    <property type="term" value="P:DNA-templated transcription initiation"/>
    <property type="evidence" value="ECO:0007669"/>
    <property type="project" value="InterPro"/>
</dbReference>
<gene>
    <name evidence="6" type="ORF">FRUB_06200</name>
</gene>
<evidence type="ECO:0000313" key="6">
    <source>
        <dbReference type="EMBL" id="OWK39118.1"/>
    </source>
</evidence>
<protein>
    <submittedName>
        <fullName evidence="6">Putative ECF sigma factor</fullName>
    </submittedName>
</protein>
<dbReference type="PANTHER" id="PTHR43133">
    <property type="entry name" value="RNA POLYMERASE ECF-TYPE SIGMA FACTO"/>
    <property type="match status" value="1"/>
</dbReference>
<dbReference type="InterPro" id="IPR014284">
    <property type="entry name" value="RNA_pol_sigma-70_dom"/>
</dbReference>
<organism evidence="6 7">
    <name type="scientific">Fimbriiglobus ruber</name>
    <dbReference type="NCBI Taxonomy" id="1908690"/>
    <lineage>
        <taxon>Bacteria</taxon>
        <taxon>Pseudomonadati</taxon>
        <taxon>Planctomycetota</taxon>
        <taxon>Planctomycetia</taxon>
        <taxon>Gemmatales</taxon>
        <taxon>Gemmataceae</taxon>
        <taxon>Fimbriiglobus</taxon>
    </lineage>
</organism>
<keyword evidence="4" id="KW-0804">Transcription</keyword>
<evidence type="ECO:0000256" key="4">
    <source>
        <dbReference type="ARBA" id="ARBA00023163"/>
    </source>
</evidence>
<dbReference type="GO" id="GO:0003677">
    <property type="term" value="F:DNA binding"/>
    <property type="evidence" value="ECO:0007669"/>
    <property type="project" value="UniProtKB-KW"/>
</dbReference>
<dbReference type="SUPFAM" id="SSF88946">
    <property type="entry name" value="Sigma2 domain of RNA polymerase sigma factors"/>
    <property type="match status" value="1"/>
</dbReference>
<evidence type="ECO:0000256" key="3">
    <source>
        <dbReference type="ARBA" id="ARBA00023125"/>
    </source>
</evidence>
<keyword evidence="2" id="KW-0731">Sigma factor</keyword>
<dbReference type="GO" id="GO:0016987">
    <property type="term" value="F:sigma factor activity"/>
    <property type="evidence" value="ECO:0007669"/>
    <property type="project" value="UniProtKB-KW"/>
</dbReference>
<dbReference type="InterPro" id="IPR039425">
    <property type="entry name" value="RNA_pol_sigma-70-like"/>
</dbReference>
<dbReference type="InterPro" id="IPR007627">
    <property type="entry name" value="RNA_pol_sigma70_r2"/>
</dbReference>
<dbReference type="Gene3D" id="1.10.10.2690">
    <property type="match status" value="1"/>
</dbReference>
<dbReference type="InterPro" id="IPR013325">
    <property type="entry name" value="RNA_pol_sigma_r2"/>
</dbReference>
<name>A0A225DKK9_9BACT</name>
<keyword evidence="1" id="KW-0805">Transcription regulation</keyword>
<evidence type="ECO:0000256" key="2">
    <source>
        <dbReference type="ARBA" id="ARBA00023082"/>
    </source>
</evidence>
<feature type="domain" description="RNA polymerase sigma-70 region 2" evidence="5">
    <location>
        <begin position="24"/>
        <end position="88"/>
    </location>
</feature>
<dbReference type="Pfam" id="PF04542">
    <property type="entry name" value="Sigma70_r2"/>
    <property type="match status" value="1"/>
</dbReference>
<dbReference type="Gene3D" id="1.10.1740.10">
    <property type="match status" value="1"/>
</dbReference>